<name>A0A8T1B2Z7_9STRA</name>
<comment type="caution">
    <text evidence="1">The sequence shown here is derived from an EMBL/GenBank/DDBJ whole genome shotgun (WGS) entry which is preliminary data.</text>
</comment>
<protein>
    <submittedName>
        <fullName evidence="1">Uncharacterized protein</fullName>
    </submittedName>
</protein>
<evidence type="ECO:0000313" key="1">
    <source>
        <dbReference type="EMBL" id="KAG2892766.1"/>
    </source>
</evidence>
<evidence type="ECO:0000313" key="3">
    <source>
        <dbReference type="Proteomes" id="UP000736787"/>
    </source>
</evidence>
<dbReference type="Proteomes" id="UP000736787">
    <property type="component" value="Unassembled WGS sequence"/>
</dbReference>
<organism evidence="1 3">
    <name type="scientific">Phytophthora cactorum</name>
    <dbReference type="NCBI Taxonomy" id="29920"/>
    <lineage>
        <taxon>Eukaryota</taxon>
        <taxon>Sar</taxon>
        <taxon>Stramenopiles</taxon>
        <taxon>Oomycota</taxon>
        <taxon>Peronosporomycetes</taxon>
        <taxon>Peronosporales</taxon>
        <taxon>Peronosporaceae</taxon>
        <taxon>Phytophthora</taxon>
    </lineage>
</organism>
<dbReference type="EMBL" id="RCMV01002493">
    <property type="protein sequence ID" value="KAG3202608.1"/>
    <property type="molecule type" value="Genomic_DNA"/>
</dbReference>
<dbReference type="AlphaFoldDB" id="A0A8T1B2Z7"/>
<gene>
    <name evidence="1" type="ORF">PC117_g23948</name>
    <name evidence="2" type="ORF">PC129_g23194</name>
</gene>
<dbReference type="Proteomes" id="UP000760860">
    <property type="component" value="Unassembled WGS sequence"/>
</dbReference>
<dbReference type="EMBL" id="RCMK01001520">
    <property type="protein sequence ID" value="KAG2892766.1"/>
    <property type="molecule type" value="Genomic_DNA"/>
</dbReference>
<proteinExistence type="predicted"/>
<reference evidence="1" key="1">
    <citation type="submission" date="2018-10" db="EMBL/GenBank/DDBJ databases">
        <title>Effector identification in a new, highly contiguous assembly of the strawberry crown rot pathogen Phytophthora cactorum.</title>
        <authorList>
            <person name="Armitage A.D."/>
            <person name="Nellist C.F."/>
            <person name="Bates H."/>
            <person name="Vickerstaff R.J."/>
            <person name="Harrison R.J."/>
        </authorList>
    </citation>
    <scope>NUCLEOTIDE SEQUENCE</scope>
    <source>
        <strain evidence="1">4040</strain>
        <strain evidence="2">P421</strain>
    </source>
</reference>
<accession>A0A8T1B2Z7</accession>
<sequence>MIHGNLRYANRLMVRFRSSLSVDQSLFRVLVTTPMPQCTWRMTSIGVQVTAPSTADNTSEDVSAVELIFAMEVVGSPLV</sequence>
<evidence type="ECO:0000313" key="2">
    <source>
        <dbReference type="EMBL" id="KAG3202608.1"/>
    </source>
</evidence>